<dbReference type="Proteomes" id="UP000199548">
    <property type="component" value="Unassembled WGS sequence"/>
</dbReference>
<gene>
    <name evidence="2" type="ORF">SAMN05192543_1051</name>
</gene>
<organism evidence="2 3">
    <name type="scientific">Paraburkholderia megapolitana</name>
    <dbReference type="NCBI Taxonomy" id="420953"/>
    <lineage>
        <taxon>Bacteria</taxon>
        <taxon>Pseudomonadati</taxon>
        <taxon>Pseudomonadota</taxon>
        <taxon>Betaproteobacteria</taxon>
        <taxon>Burkholderiales</taxon>
        <taxon>Burkholderiaceae</taxon>
        <taxon>Paraburkholderia</taxon>
    </lineage>
</organism>
<feature type="region of interest" description="Disordered" evidence="1">
    <location>
        <begin position="85"/>
        <end position="112"/>
    </location>
</feature>
<evidence type="ECO:0000256" key="1">
    <source>
        <dbReference type="SAM" id="MobiDB-lite"/>
    </source>
</evidence>
<protein>
    <submittedName>
        <fullName evidence="2">Uncharacterized protein</fullName>
    </submittedName>
</protein>
<dbReference type="OrthoDB" id="9133071at2"/>
<dbReference type="AlphaFoldDB" id="A0A1I3MJK7"/>
<keyword evidence="3" id="KW-1185">Reference proteome</keyword>
<reference evidence="2 3" key="1">
    <citation type="submission" date="2016-10" db="EMBL/GenBank/DDBJ databases">
        <authorList>
            <person name="de Groot N.N."/>
        </authorList>
    </citation>
    <scope>NUCLEOTIDE SEQUENCE [LARGE SCALE GENOMIC DNA]</scope>
    <source>
        <strain evidence="2 3">LMG 23650</strain>
    </source>
</reference>
<dbReference type="RefSeq" id="WP_143098089.1">
    <property type="nucleotide sequence ID" value="NZ_CP041745.1"/>
</dbReference>
<accession>A0A1I3MJK7</accession>
<evidence type="ECO:0000313" key="2">
    <source>
        <dbReference type="EMBL" id="SFI97197.1"/>
    </source>
</evidence>
<proteinExistence type="predicted"/>
<name>A0A1I3MJK7_9BURK</name>
<sequence>MPARKHRFLTRYNAASLNEFLYYARGIPIDHLCRMLNRHPRTISRWTHGHAVIPPWAVATLRLQILEHQLMRDQMGYTALEREYERKREAQRPPTIPLKQRTPAANETVYEPRTRHQLSLPGFAL</sequence>
<dbReference type="EMBL" id="FOQU01000005">
    <property type="protein sequence ID" value="SFI97197.1"/>
    <property type="molecule type" value="Genomic_DNA"/>
</dbReference>
<evidence type="ECO:0000313" key="3">
    <source>
        <dbReference type="Proteomes" id="UP000199548"/>
    </source>
</evidence>